<evidence type="ECO:0000256" key="10">
    <source>
        <dbReference type="ARBA" id="ARBA00034269"/>
    </source>
</evidence>
<dbReference type="Proteomes" id="UP000007564">
    <property type="component" value="Chromosome"/>
</dbReference>
<keyword evidence="9 12" id="KW-0472">Membrane</keyword>
<dbReference type="EMBL" id="HE965806">
    <property type="protein sequence ID" value="CCJ53621.1"/>
    <property type="molecule type" value="Genomic_DNA"/>
</dbReference>
<keyword evidence="6" id="KW-0460">Magnesium</keyword>
<proteinExistence type="inferred from homology"/>
<sequence>MTQNVQAAGAPHGGVVASVAYLNGRRARDVPIDDIAGYERPEHGLLWIGLHDPDPGLLRRVTEDLGACDKNQEEMVEPHRRAKIIDYGNMVLIVAITVEIEGDRPVFGETQFLVGDGVLVTVRRGATATHSTLRERLEATPDLLKRGSDYVTSELLDLLVDRYVAAAARLESVVESAEQKLLIRGAKDADIRKLYRQRRDLLRIHTAIAPLAEICRRLARVEMSQIDEHARPYFGEVADRVLRVDELLNALREALAFAFEASQMIAQAQQNDTTRRLASWAAILAVPTAVAGIYGMNFEYMPELKAPWGYPVTLLAIGTVCSILYWRFRKSGWL</sequence>
<dbReference type="PANTHER" id="PTHR46494:SF1">
    <property type="entry name" value="CORA FAMILY METAL ION TRANSPORTER (EUROFUNG)"/>
    <property type="match status" value="1"/>
</dbReference>
<dbReference type="RefSeq" id="WP_003810145.1">
    <property type="nucleotide sequence ID" value="NC_019382.1"/>
</dbReference>
<dbReference type="Pfam" id="PF01544">
    <property type="entry name" value="CorA"/>
    <property type="match status" value="1"/>
</dbReference>
<accession>A0A0C6P5U9</accession>
<dbReference type="InterPro" id="IPR002523">
    <property type="entry name" value="MgTranspt_CorA/ZnTranspt_ZntB"/>
</dbReference>
<evidence type="ECO:0000256" key="1">
    <source>
        <dbReference type="ARBA" id="ARBA00004651"/>
    </source>
</evidence>
<evidence type="ECO:0000256" key="12">
    <source>
        <dbReference type="SAM" id="Phobius"/>
    </source>
</evidence>
<dbReference type="InterPro" id="IPR045863">
    <property type="entry name" value="CorA_TM1_TM2"/>
</dbReference>
<dbReference type="GeneID" id="93204141"/>
<evidence type="ECO:0000256" key="9">
    <source>
        <dbReference type="ARBA" id="ARBA00023136"/>
    </source>
</evidence>
<keyword evidence="5 12" id="KW-0812">Transmembrane</keyword>
<keyword evidence="8" id="KW-0406">Ion transport</keyword>
<evidence type="ECO:0000256" key="8">
    <source>
        <dbReference type="ARBA" id="ARBA00023065"/>
    </source>
</evidence>
<evidence type="ECO:0000256" key="7">
    <source>
        <dbReference type="ARBA" id="ARBA00022989"/>
    </source>
</evidence>
<dbReference type="InterPro" id="IPR045861">
    <property type="entry name" value="CorA_cytoplasmic_dom"/>
</dbReference>
<evidence type="ECO:0000256" key="3">
    <source>
        <dbReference type="ARBA" id="ARBA00022448"/>
    </source>
</evidence>
<dbReference type="KEGG" id="bbh:BN112_1704"/>
<dbReference type="Gene3D" id="1.20.58.340">
    <property type="entry name" value="Magnesium transport protein CorA, transmembrane region"/>
    <property type="match status" value="2"/>
</dbReference>
<dbReference type="PANTHER" id="PTHR46494">
    <property type="entry name" value="CORA FAMILY METAL ION TRANSPORTER (EUROFUNG)"/>
    <property type="match status" value="1"/>
</dbReference>
<evidence type="ECO:0000313" key="14">
    <source>
        <dbReference type="Proteomes" id="UP000007564"/>
    </source>
</evidence>
<dbReference type="GO" id="GO:0015087">
    <property type="term" value="F:cobalt ion transmembrane transporter activity"/>
    <property type="evidence" value="ECO:0007669"/>
    <property type="project" value="TreeGrafter"/>
</dbReference>
<name>A0A0C6P5U9_BORBO</name>
<dbReference type="SUPFAM" id="SSF143865">
    <property type="entry name" value="CorA soluble domain-like"/>
    <property type="match status" value="1"/>
</dbReference>
<dbReference type="FunFam" id="1.20.58.340:FF:000004">
    <property type="entry name" value="Magnesium transport protein CorA"/>
    <property type="match status" value="1"/>
</dbReference>
<dbReference type="GO" id="GO:0000287">
    <property type="term" value="F:magnesium ion binding"/>
    <property type="evidence" value="ECO:0007669"/>
    <property type="project" value="TreeGrafter"/>
</dbReference>
<dbReference type="GO" id="GO:0050897">
    <property type="term" value="F:cobalt ion binding"/>
    <property type="evidence" value="ECO:0007669"/>
    <property type="project" value="TreeGrafter"/>
</dbReference>
<organism evidence="13 14">
    <name type="scientific">Bordetella bronchiseptica 253</name>
    <dbReference type="NCBI Taxonomy" id="568707"/>
    <lineage>
        <taxon>Bacteria</taxon>
        <taxon>Pseudomonadati</taxon>
        <taxon>Pseudomonadota</taxon>
        <taxon>Betaproteobacteria</taxon>
        <taxon>Burkholderiales</taxon>
        <taxon>Alcaligenaceae</taxon>
        <taxon>Bordetella</taxon>
    </lineage>
</organism>
<dbReference type="OrthoDB" id="9803416at2"/>
<evidence type="ECO:0000256" key="2">
    <source>
        <dbReference type="ARBA" id="ARBA00009765"/>
    </source>
</evidence>
<dbReference type="HOGENOM" id="CLU_007127_0_2_4"/>
<comment type="function">
    <text evidence="11">Mediates influx of magnesium ions. Alternates between open and closed states. Activated by low cytoplasmic Mg(2+) levels. Inactive when cytoplasmic Mg(2+) levels are high.</text>
</comment>
<comment type="similarity">
    <text evidence="2">Belongs to the CorA metal ion transporter (MIT) (TC 1.A.35) family.</text>
</comment>
<comment type="catalytic activity">
    <reaction evidence="10">
        <text>Mg(2+)(in) = Mg(2+)(out)</text>
        <dbReference type="Rhea" id="RHEA:29827"/>
        <dbReference type="ChEBI" id="CHEBI:18420"/>
    </reaction>
</comment>
<evidence type="ECO:0000256" key="6">
    <source>
        <dbReference type="ARBA" id="ARBA00022842"/>
    </source>
</evidence>
<feature type="transmembrane region" description="Helical" evidence="12">
    <location>
        <begin position="277"/>
        <end position="296"/>
    </location>
</feature>
<evidence type="ECO:0000256" key="5">
    <source>
        <dbReference type="ARBA" id="ARBA00022692"/>
    </source>
</evidence>
<dbReference type="GO" id="GO:0005886">
    <property type="term" value="C:plasma membrane"/>
    <property type="evidence" value="ECO:0007669"/>
    <property type="project" value="UniProtKB-SubCell"/>
</dbReference>
<comment type="subcellular location">
    <subcellularLocation>
        <location evidence="1">Cell membrane</location>
        <topology evidence="1">Multi-pass membrane protein</topology>
    </subcellularLocation>
</comment>
<protein>
    <submittedName>
        <fullName evidence="13">Putative magnesium transporter</fullName>
    </submittedName>
</protein>
<keyword evidence="7 12" id="KW-1133">Transmembrane helix</keyword>
<reference evidence="13 14" key="1">
    <citation type="journal article" date="2012" name="BMC Genomics">
        <title>Comparative genomics of the classical Bordetella subspecies: the evolution and exchange of virulence-associated diversity amongst closely related pathogens.</title>
        <authorList>
            <person name="Park J."/>
            <person name="Zhang Y."/>
            <person name="Buboltz A.M."/>
            <person name="Zhang X."/>
            <person name="Schuster S.C."/>
            <person name="Ahuja U."/>
            <person name="Liu M."/>
            <person name="Miller J.F."/>
            <person name="Sebaihia M."/>
            <person name="Bentley S.D."/>
            <person name="Parkhill J."/>
            <person name="Harvill E.T."/>
        </authorList>
    </citation>
    <scope>NUCLEOTIDE SEQUENCE [LARGE SCALE GENOMIC DNA]</scope>
    <source>
        <strain evidence="13 14">253</strain>
    </source>
</reference>
<feature type="transmembrane region" description="Helical" evidence="12">
    <location>
        <begin position="308"/>
        <end position="328"/>
    </location>
</feature>
<evidence type="ECO:0000313" key="13">
    <source>
        <dbReference type="EMBL" id="CCJ53621.1"/>
    </source>
</evidence>
<dbReference type="CDD" id="cd12830">
    <property type="entry name" value="MtCorA-like"/>
    <property type="match status" value="1"/>
</dbReference>
<dbReference type="AlphaFoldDB" id="A0A0C6P5U9"/>
<dbReference type="GO" id="GO:0015095">
    <property type="term" value="F:magnesium ion transmembrane transporter activity"/>
    <property type="evidence" value="ECO:0007669"/>
    <property type="project" value="TreeGrafter"/>
</dbReference>
<dbReference type="Gene3D" id="3.30.460.20">
    <property type="entry name" value="CorA soluble domain-like"/>
    <property type="match status" value="1"/>
</dbReference>
<dbReference type="SUPFAM" id="SSF144083">
    <property type="entry name" value="Magnesium transport protein CorA, transmembrane region"/>
    <property type="match status" value="1"/>
</dbReference>
<evidence type="ECO:0000256" key="4">
    <source>
        <dbReference type="ARBA" id="ARBA00022475"/>
    </source>
</evidence>
<keyword evidence="4" id="KW-1003">Cell membrane</keyword>
<evidence type="ECO:0000256" key="11">
    <source>
        <dbReference type="ARBA" id="ARBA00045497"/>
    </source>
</evidence>
<keyword evidence="3" id="KW-0813">Transport</keyword>
<gene>
    <name evidence="13" type="ORF">BN112_1704</name>
</gene>